<dbReference type="PANTHER" id="PTHR10302">
    <property type="entry name" value="SINGLE-STRANDED DNA-BINDING PROTEIN"/>
    <property type="match status" value="1"/>
</dbReference>
<evidence type="ECO:0000256" key="2">
    <source>
        <dbReference type="HAMAP-Rule" id="MF_00984"/>
    </source>
</evidence>
<dbReference type="GO" id="GO:0003697">
    <property type="term" value="F:single-stranded DNA binding"/>
    <property type="evidence" value="ECO:0007669"/>
    <property type="project" value="UniProtKB-UniRule"/>
</dbReference>
<name>A0A5Q2RPJ1_9ACTN</name>
<dbReference type="NCBIfam" id="TIGR00621">
    <property type="entry name" value="ssb"/>
    <property type="match status" value="1"/>
</dbReference>
<dbReference type="SUPFAM" id="SSF50249">
    <property type="entry name" value="Nucleic acid-binding proteins"/>
    <property type="match status" value="1"/>
</dbReference>
<dbReference type="PROSITE" id="PS50935">
    <property type="entry name" value="SSB"/>
    <property type="match status" value="1"/>
</dbReference>
<evidence type="ECO:0000256" key="3">
    <source>
        <dbReference type="RuleBase" id="RU000524"/>
    </source>
</evidence>
<keyword evidence="6" id="KW-1185">Reference proteome</keyword>
<dbReference type="KEGG" id="atq:GH723_18190"/>
<dbReference type="Gene3D" id="2.40.50.140">
    <property type="entry name" value="Nucleic acid-binding proteins"/>
    <property type="match status" value="1"/>
</dbReference>
<gene>
    <name evidence="5" type="primary">ssb</name>
    <name evidence="5" type="ORF">GH723_18190</name>
</gene>
<evidence type="ECO:0000256" key="1">
    <source>
        <dbReference type="ARBA" id="ARBA00023125"/>
    </source>
</evidence>
<dbReference type="Proteomes" id="UP000334019">
    <property type="component" value="Chromosome"/>
</dbReference>
<comment type="caution">
    <text evidence="2">Lacks conserved residue(s) required for the propagation of feature annotation.</text>
</comment>
<feature type="region of interest" description="Disordered" evidence="4">
    <location>
        <begin position="108"/>
        <end position="147"/>
    </location>
</feature>
<organism evidence="5 6">
    <name type="scientific">Actinomarinicola tropica</name>
    <dbReference type="NCBI Taxonomy" id="2789776"/>
    <lineage>
        <taxon>Bacteria</taxon>
        <taxon>Bacillati</taxon>
        <taxon>Actinomycetota</taxon>
        <taxon>Acidimicrobiia</taxon>
        <taxon>Acidimicrobiales</taxon>
        <taxon>Iamiaceae</taxon>
        <taxon>Actinomarinicola</taxon>
    </lineage>
</organism>
<evidence type="ECO:0000313" key="5">
    <source>
        <dbReference type="EMBL" id="QGG96872.1"/>
    </source>
</evidence>
<proteinExistence type="inferred from homology"/>
<dbReference type="AlphaFoldDB" id="A0A5Q2RPJ1"/>
<evidence type="ECO:0000256" key="4">
    <source>
        <dbReference type="SAM" id="MobiDB-lite"/>
    </source>
</evidence>
<dbReference type="GO" id="GO:0009295">
    <property type="term" value="C:nucleoid"/>
    <property type="evidence" value="ECO:0007669"/>
    <property type="project" value="TreeGrafter"/>
</dbReference>
<reference evidence="5 6" key="1">
    <citation type="submission" date="2019-11" db="EMBL/GenBank/DDBJ databases">
        <authorList>
            <person name="He Y."/>
        </authorList>
    </citation>
    <scope>NUCLEOTIDE SEQUENCE [LARGE SCALE GENOMIC DNA]</scope>
    <source>
        <strain evidence="5 6">SCSIO 58843</strain>
    </source>
</reference>
<accession>A0A5Q2RPJ1</accession>
<dbReference type="InterPro" id="IPR000424">
    <property type="entry name" value="Primosome_PriB/ssb"/>
</dbReference>
<feature type="compositionally biased region" description="Gly residues" evidence="4">
    <location>
        <begin position="117"/>
        <end position="129"/>
    </location>
</feature>
<keyword evidence="1 2" id="KW-0238">DNA-binding</keyword>
<sequence>MAFDNTVTVIGNVTRDPELRFTPGGMAVASFGVAWNRRKQDGEEEVSFFDITCFRDLAENVAESVAKGTRVVIFGTLQQRSWETQDGDKRSKVEILADEVAPSLRWATAEVRKNDRSGGGGPRAGGSSGGRPIANEPPPYDSDEEPF</sequence>
<dbReference type="EMBL" id="CP045851">
    <property type="protein sequence ID" value="QGG96872.1"/>
    <property type="molecule type" value="Genomic_DNA"/>
</dbReference>
<comment type="subunit">
    <text evidence="2">Homotetramer.</text>
</comment>
<dbReference type="HAMAP" id="MF_00984">
    <property type="entry name" value="SSB"/>
    <property type="match status" value="1"/>
</dbReference>
<dbReference type="Pfam" id="PF00436">
    <property type="entry name" value="SSB"/>
    <property type="match status" value="1"/>
</dbReference>
<protein>
    <recommendedName>
        <fullName evidence="2 3">Single-stranded DNA-binding protein</fullName>
        <shortName evidence="2">SSB</shortName>
    </recommendedName>
</protein>
<dbReference type="InterPro" id="IPR012340">
    <property type="entry name" value="NA-bd_OB-fold"/>
</dbReference>
<dbReference type="GO" id="GO:0006260">
    <property type="term" value="P:DNA replication"/>
    <property type="evidence" value="ECO:0007669"/>
    <property type="project" value="InterPro"/>
</dbReference>
<dbReference type="PANTHER" id="PTHR10302:SF27">
    <property type="entry name" value="SINGLE-STRANDED DNA-BINDING PROTEIN"/>
    <property type="match status" value="1"/>
</dbReference>
<dbReference type="CDD" id="cd04496">
    <property type="entry name" value="SSB_OBF"/>
    <property type="match status" value="1"/>
</dbReference>
<dbReference type="RefSeq" id="WP_153760974.1">
    <property type="nucleotide sequence ID" value="NZ_CP045851.1"/>
</dbReference>
<dbReference type="InterPro" id="IPR011344">
    <property type="entry name" value="ssDNA-bd"/>
</dbReference>
<evidence type="ECO:0000313" key="6">
    <source>
        <dbReference type="Proteomes" id="UP000334019"/>
    </source>
</evidence>